<dbReference type="AlphaFoldDB" id="A0ABD2NZZ5"/>
<organism evidence="1 2">
    <name type="scientific">Cryptolaemus montrouzieri</name>
    <dbReference type="NCBI Taxonomy" id="559131"/>
    <lineage>
        <taxon>Eukaryota</taxon>
        <taxon>Metazoa</taxon>
        <taxon>Ecdysozoa</taxon>
        <taxon>Arthropoda</taxon>
        <taxon>Hexapoda</taxon>
        <taxon>Insecta</taxon>
        <taxon>Pterygota</taxon>
        <taxon>Neoptera</taxon>
        <taxon>Endopterygota</taxon>
        <taxon>Coleoptera</taxon>
        <taxon>Polyphaga</taxon>
        <taxon>Cucujiformia</taxon>
        <taxon>Coccinelloidea</taxon>
        <taxon>Coccinellidae</taxon>
        <taxon>Scymninae</taxon>
        <taxon>Scymnini</taxon>
        <taxon>Cryptolaemus</taxon>
    </lineage>
</organism>
<dbReference type="EMBL" id="JABFTP020000165">
    <property type="protein sequence ID" value="KAL3284237.1"/>
    <property type="molecule type" value="Genomic_DNA"/>
</dbReference>
<protein>
    <submittedName>
        <fullName evidence="1">Uncharacterized protein</fullName>
    </submittedName>
</protein>
<evidence type="ECO:0000313" key="2">
    <source>
        <dbReference type="Proteomes" id="UP001516400"/>
    </source>
</evidence>
<evidence type="ECO:0000313" key="1">
    <source>
        <dbReference type="EMBL" id="KAL3284237.1"/>
    </source>
</evidence>
<accession>A0ABD2NZZ5</accession>
<keyword evidence="2" id="KW-1185">Reference proteome</keyword>
<reference evidence="1 2" key="1">
    <citation type="journal article" date="2021" name="BMC Biol.">
        <title>Horizontally acquired antibacterial genes associated with adaptive radiation of ladybird beetles.</title>
        <authorList>
            <person name="Li H.S."/>
            <person name="Tang X.F."/>
            <person name="Huang Y.H."/>
            <person name="Xu Z.Y."/>
            <person name="Chen M.L."/>
            <person name="Du X.Y."/>
            <person name="Qiu B.Y."/>
            <person name="Chen P.T."/>
            <person name="Zhang W."/>
            <person name="Slipinski A."/>
            <person name="Escalona H.E."/>
            <person name="Waterhouse R.M."/>
            <person name="Zwick A."/>
            <person name="Pang H."/>
        </authorList>
    </citation>
    <scope>NUCLEOTIDE SEQUENCE [LARGE SCALE GENOMIC DNA]</scope>
    <source>
        <strain evidence="1">SYSU2018</strain>
    </source>
</reference>
<comment type="caution">
    <text evidence="1">The sequence shown here is derived from an EMBL/GenBank/DDBJ whole genome shotgun (WGS) entry which is preliminary data.</text>
</comment>
<dbReference type="Proteomes" id="UP001516400">
    <property type="component" value="Unassembled WGS sequence"/>
</dbReference>
<sequence>MIKGRIEEKIGDQAYKVYGYRRGRSTTDCGRLVYMKYGGKENLSPNKGNCLLTDGVETIQFADDLLNHAHGFESGGMYPHSIGQQMGICEWLNDRYLFIPPGESAAIILAKNKPLTERPEIRLKNDIIPWHNNVKYLGFTIESDLKWKQHIKDMCNKAFSNLGIIKSLCKPSWGRTPLS</sequence>
<name>A0ABD2NZZ5_9CUCU</name>
<proteinExistence type="predicted"/>
<gene>
    <name evidence="1" type="ORF">HHI36_018400</name>
</gene>